<gene>
    <name evidence="1" type="ORF">D6B99_05680</name>
</gene>
<proteinExistence type="predicted"/>
<dbReference type="GO" id="GO:0006355">
    <property type="term" value="P:regulation of DNA-templated transcription"/>
    <property type="evidence" value="ECO:0007669"/>
    <property type="project" value="InterPro"/>
</dbReference>
<organism evidence="1 2">
    <name type="scientific">Arachidicoccus soli</name>
    <dbReference type="NCBI Taxonomy" id="2341117"/>
    <lineage>
        <taxon>Bacteria</taxon>
        <taxon>Pseudomonadati</taxon>
        <taxon>Bacteroidota</taxon>
        <taxon>Chitinophagia</taxon>
        <taxon>Chitinophagales</taxon>
        <taxon>Chitinophagaceae</taxon>
        <taxon>Arachidicoccus</taxon>
    </lineage>
</organism>
<dbReference type="EMBL" id="CP032489">
    <property type="protein sequence ID" value="AYD47148.1"/>
    <property type="molecule type" value="Genomic_DNA"/>
</dbReference>
<dbReference type="InterPro" id="IPR013321">
    <property type="entry name" value="Arc_rbn_hlx_hlx"/>
</dbReference>
<dbReference type="Gene3D" id="1.10.1220.10">
    <property type="entry name" value="Met repressor-like"/>
    <property type="match status" value="1"/>
</dbReference>
<reference evidence="1 2" key="1">
    <citation type="submission" date="2018-09" db="EMBL/GenBank/DDBJ databases">
        <title>Arachidicoccus sp. nov., a bacterium isolated from soil.</title>
        <authorList>
            <person name="Weon H.-Y."/>
            <person name="Kwon S.-W."/>
            <person name="Lee S.A."/>
        </authorList>
    </citation>
    <scope>NUCLEOTIDE SEQUENCE [LARGE SCALE GENOMIC DNA]</scope>
    <source>
        <strain evidence="1 2">KIS59-12</strain>
    </source>
</reference>
<dbReference type="OrthoDB" id="965614at2"/>
<dbReference type="RefSeq" id="WP_119985952.1">
    <property type="nucleotide sequence ID" value="NZ_CP032489.1"/>
</dbReference>
<keyword evidence="2" id="KW-1185">Reference proteome</keyword>
<evidence type="ECO:0000313" key="1">
    <source>
        <dbReference type="EMBL" id="AYD47148.1"/>
    </source>
</evidence>
<dbReference type="AlphaFoldDB" id="A0A386HML9"/>
<protein>
    <submittedName>
        <fullName evidence="1">Ribbon-helix-helix protein, CopG family</fullName>
    </submittedName>
</protein>
<name>A0A386HML9_9BACT</name>
<dbReference type="Proteomes" id="UP000266118">
    <property type="component" value="Chromosome"/>
</dbReference>
<dbReference type="KEGG" id="ark:D6B99_05680"/>
<dbReference type="InterPro" id="IPR010985">
    <property type="entry name" value="Ribbon_hlx_hlx"/>
</dbReference>
<evidence type="ECO:0000313" key="2">
    <source>
        <dbReference type="Proteomes" id="UP000266118"/>
    </source>
</evidence>
<accession>A0A386HML9</accession>
<dbReference type="SUPFAM" id="SSF47598">
    <property type="entry name" value="Ribbon-helix-helix"/>
    <property type="match status" value="1"/>
</dbReference>
<sequence>MNTNEAKKATSIRLKAGLYERIERMAKKEHRSITNLIELSLEKVFNYNVPNRETIEAIEELDRGEGLHFKSVEELFESI</sequence>